<comment type="caution">
    <text evidence="2">The sequence shown here is derived from an EMBL/GenBank/DDBJ whole genome shotgun (WGS) entry which is preliminary data.</text>
</comment>
<evidence type="ECO:0000256" key="1">
    <source>
        <dbReference type="SAM" id="MobiDB-lite"/>
    </source>
</evidence>
<evidence type="ECO:0000313" key="2">
    <source>
        <dbReference type="EMBL" id="ONN72677.1"/>
    </source>
</evidence>
<evidence type="ECO:0008006" key="4">
    <source>
        <dbReference type="Google" id="ProtNLM"/>
    </source>
</evidence>
<gene>
    <name evidence="2" type="ORF">BVL52_02555</name>
</gene>
<feature type="region of interest" description="Disordered" evidence="1">
    <location>
        <begin position="1"/>
        <end position="30"/>
    </location>
</feature>
<keyword evidence="3" id="KW-1185">Reference proteome</keyword>
<organism evidence="2 3">
    <name type="scientific">Pseudomonas oryzihabitans</name>
    <dbReference type="NCBI Taxonomy" id="47885"/>
    <lineage>
        <taxon>Bacteria</taxon>
        <taxon>Pseudomonadati</taxon>
        <taxon>Pseudomonadota</taxon>
        <taxon>Gammaproteobacteria</taxon>
        <taxon>Pseudomonadales</taxon>
        <taxon>Pseudomonadaceae</taxon>
        <taxon>Pseudomonas</taxon>
    </lineage>
</organism>
<protein>
    <recommendedName>
        <fullName evidence="4">Type III secretion protein</fullName>
    </recommendedName>
</protein>
<name>A0ABX3IYR6_9PSED</name>
<accession>A0ABX3IYR6</accession>
<sequence>MTDTKGAILPFPVSPASLRQPEFTRESPEADADIRASMLSDLLDRLANDQGNADSPTDLRQRISAYMARDLLDEMVTLYRRALSEARHP</sequence>
<dbReference type="Proteomes" id="UP000189310">
    <property type="component" value="Unassembled WGS sequence"/>
</dbReference>
<dbReference type="EMBL" id="MTLN01000002">
    <property type="protein sequence ID" value="ONN72677.1"/>
    <property type="molecule type" value="Genomic_DNA"/>
</dbReference>
<evidence type="ECO:0000313" key="3">
    <source>
        <dbReference type="Proteomes" id="UP000189310"/>
    </source>
</evidence>
<reference evidence="2 3" key="1">
    <citation type="submission" date="2017-01" db="EMBL/GenBank/DDBJ databases">
        <title>Pseudomonas psychrotolerans genome sequencing and assembly.</title>
        <authorList>
            <person name="Vyas B."/>
            <person name="Mayilraj S."/>
        </authorList>
    </citation>
    <scope>NUCLEOTIDE SEQUENCE [LARGE SCALE GENOMIC DNA]</scope>
    <source>
        <strain evidence="2 3">SDS18</strain>
    </source>
</reference>
<proteinExistence type="predicted"/>